<accession>A0A319FH78</accession>
<organism evidence="3 4">
    <name type="scientific">Aspergillus sclerotiicarbonarius (strain CBS 121057 / IBT 28362)</name>
    <dbReference type="NCBI Taxonomy" id="1448318"/>
    <lineage>
        <taxon>Eukaryota</taxon>
        <taxon>Fungi</taxon>
        <taxon>Dikarya</taxon>
        <taxon>Ascomycota</taxon>
        <taxon>Pezizomycotina</taxon>
        <taxon>Eurotiomycetes</taxon>
        <taxon>Eurotiomycetidae</taxon>
        <taxon>Eurotiales</taxon>
        <taxon>Aspergillaceae</taxon>
        <taxon>Aspergillus</taxon>
        <taxon>Aspergillus subgen. Circumdati</taxon>
    </lineage>
</organism>
<keyword evidence="4" id="KW-1185">Reference proteome</keyword>
<sequence length="367" mass="38840">TPILTLDTLLPPLLTPLLNPLTPPFLLLCLRAQATPTTSPSFILTSIYFAILTTAHILRLLNTHFAYGNPRPVDLSDEVVVVTGGASGLGLLIARVYCLRGVRVAVLDLSVGGELREMAEGEEGDEGMGMGMGMGMGVYKCDVGDRAQVEEVLGRVERELGPPTVLIHCAAARINGLPLRQLSSHAFQKTIQTNLLAAVNVYQLFLPRVLAAPNGGTIVTVSSVLGQLCAAGLADYSASKAGLSALHRSLEAELRVSGDDAKVKMILVESGQIATPLFESVKTPNRFFAPVLEPVQVAQAIVSAADSGRGGVIRLPAFATLVNWYAVLPASVQRLARYLSGIDSAVAQAADSSGRQLQSELDHVKED</sequence>
<dbReference type="Pfam" id="PF00106">
    <property type="entry name" value="adh_short"/>
    <property type="match status" value="1"/>
</dbReference>
<dbReference type="InterPro" id="IPR002347">
    <property type="entry name" value="SDR_fam"/>
</dbReference>
<dbReference type="Proteomes" id="UP000248423">
    <property type="component" value="Unassembled WGS sequence"/>
</dbReference>
<dbReference type="SUPFAM" id="SSF51735">
    <property type="entry name" value="NAD(P)-binding Rossmann-fold domains"/>
    <property type="match status" value="1"/>
</dbReference>
<reference evidence="3 4" key="1">
    <citation type="submission" date="2018-02" db="EMBL/GenBank/DDBJ databases">
        <title>The genomes of Aspergillus section Nigri reveals drivers in fungal speciation.</title>
        <authorList>
            <consortium name="DOE Joint Genome Institute"/>
            <person name="Vesth T.C."/>
            <person name="Nybo J."/>
            <person name="Theobald S."/>
            <person name="Brandl J."/>
            <person name="Frisvad J.C."/>
            <person name="Nielsen K.F."/>
            <person name="Lyhne E.K."/>
            <person name="Kogle M.E."/>
            <person name="Kuo A."/>
            <person name="Riley R."/>
            <person name="Clum A."/>
            <person name="Nolan M."/>
            <person name="Lipzen A."/>
            <person name="Salamov A."/>
            <person name="Henrissat B."/>
            <person name="Wiebenga A."/>
            <person name="De vries R.P."/>
            <person name="Grigoriev I.V."/>
            <person name="Mortensen U.H."/>
            <person name="Andersen M.R."/>
            <person name="Baker S.E."/>
        </authorList>
    </citation>
    <scope>NUCLEOTIDE SEQUENCE [LARGE SCALE GENOMIC DNA]</scope>
    <source>
        <strain evidence="3 4">CBS 121057</strain>
    </source>
</reference>
<dbReference type="PANTHER" id="PTHR24322">
    <property type="entry name" value="PKSB"/>
    <property type="match status" value="1"/>
</dbReference>
<protein>
    <submittedName>
        <fullName evidence="3">NAD(P)-binding protein</fullName>
    </submittedName>
</protein>
<gene>
    <name evidence="3" type="ORF">BO78DRAFT_119878</name>
</gene>
<evidence type="ECO:0000256" key="2">
    <source>
        <dbReference type="ARBA" id="ARBA00023002"/>
    </source>
</evidence>
<dbReference type="PRINTS" id="PR00081">
    <property type="entry name" value="GDHRDH"/>
</dbReference>
<dbReference type="VEuPathDB" id="FungiDB:BO78DRAFT_119878"/>
<dbReference type="EMBL" id="KZ826350">
    <property type="protein sequence ID" value="PYI06413.1"/>
    <property type="molecule type" value="Genomic_DNA"/>
</dbReference>
<dbReference type="GO" id="GO:0016616">
    <property type="term" value="F:oxidoreductase activity, acting on the CH-OH group of donors, NAD or NADP as acceptor"/>
    <property type="evidence" value="ECO:0007669"/>
    <property type="project" value="TreeGrafter"/>
</dbReference>
<evidence type="ECO:0000313" key="4">
    <source>
        <dbReference type="Proteomes" id="UP000248423"/>
    </source>
</evidence>
<name>A0A319FH78_ASPSB</name>
<feature type="non-terminal residue" evidence="3">
    <location>
        <position position="1"/>
    </location>
</feature>
<dbReference type="InterPro" id="IPR036291">
    <property type="entry name" value="NAD(P)-bd_dom_sf"/>
</dbReference>
<proteinExistence type="inferred from homology"/>
<dbReference type="PANTHER" id="PTHR24322:SF736">
    <property type="entry name" value="RETINOL DEHYDROGENASE 10"/>
    <property type="match status" value="1"/>
</dbReference>
<dbReference type="AlphaFoldDB" id="A0A319FH78"/>
<keyword evidence="2" id="KW-0560">Oxidoreductase</keyword>
<evidence type="ECO:0000256" key="1">
    <source>
        <dbReference type="ARBA" id="ARBA00006484"/>
    </source>
</evidence>
<dbReference type="OrthoDB" id="5840532at2759"/>
<evidence type="ECO:0000313" key="3">
    <source>
        <dbReference type="EMBL" id="PYI06413.1"/>
    </source>
</evidence>
<comment type="similarity">
    <text evidence="1">Belongs to the short-chain dehydrogenases/reductases (SDR) family.</text>
</comment>
<dbReference type="Gene3D" id="3.40.50.720">
    <property type="entry name" value="NAD(P)-binding Rossmann-like Domain"/>
    <property type="match status" value="1"/>
</dbReference>
<dbReference type="STRING" id="1448318.A0A319FH78"/>